<name>A0A857J2P3_9BURK</name>
<proteinExistence type="inferred from homology"/>
<dbReference type="InterPro" id="IPR036629">
    <property type="entry name" value="YjbJ_sf"/>
</dbReference>
<dbReference type="PANTHER" id="PTHR34977:SF1">
    <property type="entry name" value="UPF0337 PROTEIN YJBJ"/>
    <property type="match status" value="1"/>
</dbReference>
<evidence type="ECO:0000259" key="2">
    <source>
        <dbReference type="Pfam" id="PF05532"/>
    </source>
</evidence>
<evidence type="ECO:0000313" key="3">
    <source>
        <dbReference type="EMBL" id="QHI97332.1"/>
    </source>
</evidence>
<accession>A0A857J2P3</accession>
<dbReference type="EMBL" id="CP047650">
    <property type="protein sequence ID" value="QHI97332.1"/>
    <property type="molecule type" value="Genomic_DNA"/>
</dbReference>
<dbReference type="Proteomes" id="UP000464787">
    <property type="component" value="Chromosome"/>
</dbReference>
<dbReference type="InterPro" id="IPR026042">
    <property type="entry name" value="YjbJ"/>
</dbReference>
<evidence type="ECO:0000313" key="4">
    <source>
        <dbReference type="Proteomes" id="UP000464787"/>
    </source>
</evidence>
<keyword evidence="4" id="KW-1185">Reference proteome</keyword>
<organism evidence="3 4">
    <name type="scientific">Xylophilus rhododendri</name>
    <dbReference type="NCBI Taxonomy" id="2697032"/>
    <lineage>
        <taxon>Bacteria</taxon>
        <taxon>Pseudomonadati</taxon>
        <taxon>Pseudomonadota</taxon>
        <taxon>Betaproteobacteria</taxon>
        <taxon>Burkholderiales</taxon>
        <taxon>Xylophilus</taxon>
    </lineage>
</organism>
<dbReference type="PANTHER" id="PTHR34977">
    <property type="entry name" value="UPF0337 PROTEIN YJBJ"/>
    <property type="match status" value="1"/>
</dbReference>
<gene>
    <name evidence="3" type="ORF">GT347_04660</name>
</gene>
<dbReference type="AlphaFoldDB" id="A0A857J2P3"/>
<dbReference type="Gene3D" id="1.10.1470.10">
    <property type="entry name" value="YjbJ"/>
    <property type="match status" value="1"/>
</dbReference>
<evidence type="ECO:0000256" key="1">
    <source>
        <dbReference type="ARBA" id="ARBA00009129"/>
    </source>
</evidence>
<comment type="similarity">
    <text evidence="1">Belongs to the UPF0337 (CsbD) family.</text>
</comment>
<dbReference type="InterPro" id="IPR008462">
    <property type="entry name" value="CsbD"/>
</dbReference>
<dbReference type="SUPFAM" id="SSF69047">
    <property type="entry name" value="Hypothetical protein YjbJ"/>
    <property type="match status" value="1"/>
</dbReference>
<dbReference type="InterPro" id="IPR050423">
    <property type="entry name" value="UPF0337_stress_rsp"/>
</dbReference>
<reference evidence="3 4" key="1">
    <citation type="submission" date="2020-01" db="EMBL/GenBank/DDBJ databases">
        <title>Genome sequencing of strain KACC 21265.</title>
        <authorList>
            <person name="Heo J."/>
            <person name="Kim S.-J."/>
            <person name="Kim J.-S."/>
            <person name="Hong S.-B."/>
            <person name="Kwon S.-W."/>
        </authorList>
    </citation>
    <scope>NUCLEOTIDE SEQUENCE [LARGE SCALE GENOMIC DNA]</scope>
    <source>
        <strain evidence="3 4">KACC 21265</strain>
    </source>
</reference>
<dbReference type="PIRSF" id="PIRSF039008">
    <property type="entry name" value="YjbJ"/>
    <property type="match status" value="1"/>
</dbReference>
<dbReference type="RefSeq" id="WP_160550850.1">
    <property type="nucleotide sequence ID" value="NZ_CP047650.1"/>
</dbReference>
<dbReference type="KEGG" id="xyk:GT347_04660"/>
<dbReference type="Pfam" id="PF05532">
    <property type="entry name" value="CsbD"/>
    <property type="match status" value="1"/>
</dbReference>
<feature type="domain" description="CsbD-like" evidence="2">
    <location>
        <begin position="5"/>
        <end position="55"/>
    </location>
</feature>
<sequence length="73" mass="8794">MTSERTEANWLQFKGKVKEQWGKLTDDDLDVIQGKRDQLIGKIKERHAIEHEEAERQVEHWHRSNPTFFFEKS</sequence>
<protein>
    <submittedName>
        <fullName evidence="3">CsbD family protein</fullName>
    </submittedName>
</protein>